<proteinExistence type="inferred from homology"/>
<feature type="domain" description="Solute-binding protein family 3/N-terminal" evidence="6">
    <location>
        <begin position="37"/>
        <end position="257"/>
    </location>
</feature>
<dbReference type="AlphaFoldDB" id="C8RZY6"/>
<dbReference type="PROSITE" id="PS01039">
    <property type="entry name" value="SBP_BACTERIAL_3"/>
    <property type="match status" value="1"/>
</dbReference>
<evidence type="ECO:0000256" key="1">
    <source>
        <dbReference type="ARBA" id="ARBA00004196"/>
    </source>
</evidence>
<dbReference type="EMBL" id="ACYY01000007">
    <property type="protein sequence ID" value="EEW25595.1"/>
    <property type="molecule type" value="Genomic_DNA"/>
</dbReference>
<dbReference type="STRING" id="371731.Rsw2DRAFT_1364"/>
<dbReference type="InterPro" id="IPR001638">
    <property type="entry name" value="Solute-binding_3/MltF_N"/>
</dbReference>
<evidence type="ECO:0000256" key="3">
    <source>
        <dbReference type="ARBA" id="ARBA00022729"/>
    </source>
</evidence>
<accession>C8RZY6</accession>
<keyword evidence="3 5" id="KW-0732">Signal</keyword>
<comment type="similarity">
    <text evidence="2 4">Belongs to the bacterial solute-binding protein 3 family.</text>
</comment>
<feature type="domain" description="Ionotropic glutamate receptor C-terminal" evidence="7">
    <location>
        <begin position="37"/>
        <end position="256"/>
    </location>
</feature>
<dbReference type="GO" id="GO:0016020">
    <property type="term" value="C:membrane"/>
    <property type="evidence" value="ECO:0007669"/>
    <property type="project" value="InterPro"/>
</dbReference>
<dbReference type="OrthoDB" id="6192933at2"/>
<dbReference type="PANTHER" id="PTHR35936">
    <property type="entry name" value="MEMBRANE-BOUND LYTIC MUREIN TRANSGLYCOSYLASE F"/>
    <property type="match status" value="1"/>
</dbReference>
<dbReference type="eggNOG" id="COG0834">
    <property type="taxonomic scope" value="Bacteria"/>
</dbReference>
<dbReference type="Proteomes" id="UP000010121">
    <property type="component" value="Unassembled WGS sequence"/>
</dbReference>
<protein>
    <submittedName>
        <fullName evidence="8">Extracellular solute-binding protein family 3</fullName>
    </submittedName>
</protein>
<evidence type="ECO:0000313" key="8">
    <source>
        <dbReference type="EMBL" id="EEW25595.1"/>
    </source>
</evidence>
<feature type="signal peptide" evidence="5">
    <location>
        <begin position="1"/>
        <end position="23"/>
    </location>
</feature>
<reference evidence="8 9" key="1">
    <citation type="submission" date="2009-08" db="EMBL/GenBank/DDBJ databases">
        <title>The draft genome of Rhodobacter sp. SW2.</title>
        <authorList>
            <consortium name="US DOE Joint Genome Institute (JGI-PGF)"/>
            <person name="Lucas S."/>
            <person name="Copeland A."/>
            <person name="Lapidus A."/>
            <person name="Glavina del Rio T."/>
            <person name="Tice H."/>
            <person name="Bruce D."/>
            <person name="Goodwin L."/>
            <person name="Pitluck S."/>
            <person name="Larimer F."/>
            <person name="Land M.L."/>
            <person name="Hauser L."/>
            <person name="Emerson D."/>
        </authorList>
    </citation>
    <scope>NUCLEOTIDE SEQUENCE [LARGE SCALE GENOMIC DNA]</scope>
    <source>
        <strain evidence="8 9">SW2</strain>
    </source>
</reference>
<comment type="caution">
    <text evidence="8">The sequence shown here is derived from an EMBL/GenBank/DDBJ whole genome shotgun (WGS) entry which is preliminary data.</text>
</comment>
<name>C8RZY6_9RHOB</name>
<dbReference type="RefSeq" id="WP_008029371.1">
    <property type="nucleotide sequence ID" value="NZ_ACYY01000007.1"/>
</dbReference>
<dbReference type="CDD" id="cd13629">
    <property type="entry name" value="PBP2_Dsm1740"/>
    <property type="match status" value="1"/>
</dbReference>
<dbReference type="Pfam" id="PF00497">
    <property type="entry name" value="SBP_bac_3"/>
    <property type="match status" value="1"/>
</dbReference>
<evidence type="ECO:0000259" key="6">
    <source>
        <dbReference type="SMART" id="SM00062"/>
    </source>
</evidence>
<evidence type="ECO:0000313" key="9">
    <source>
        <dbReference type="Proteomes" id="UP000010121"/>
    </source>
</evidence>
<gene>
    <name evidence="8" type="ORF">Rsw2DRAFT_1364</name>
</gene>
<evidence type="ECO:0000256" key="4">
    <source>
        <dbReference type="RuleBase" id="RU003744"/>
    </source>
</evidence>
<feature type="chain" id="PRO_5002992000" evidence="5">
    <location>
        <begin position="24"/>
        <end position="266"/>
    </location>
</feature>
<dbReference type="Gene3D" id="3.40.190.10">
    <property type="entry name" value="Periplasmic binding protein-like II"/>
    <property type="match status" value="2"/>
</dbReference>
<keyword evidence="9" id="KW-1185">Reference proteome</keyword>
<dbReference type="SMART" id="SM00062">
    <property type="entry name" value="PBPb"/>
    <property type="match status" value="1"/>
</dbReference>
<dbReference type="GO" id="GO:0015276">
    <property type="term" value="F:ligand-gated monoatomic ion channel activity"/>
    <property type="evidence" value="ECO:0007669"/>
    <property type="project" value="InterPro"/>
</dbReference>
<organism evidence="8 9">
    <name type="scientific">Rhodobacter ferrooxidans</name>
    <dbReference type="NCBI Taxonomy" id="371731"/>
    <lineage>
        <taxon>Bacteria</taxon>
        <taxon>Pseudomonadati</taxon>
        <taxon>Pseudomonadota</taxon>
        <taxon>Alphaproteobacteria</taxon>
        <taxon>Rhodobacterales</taxon>
        <taxon>Rhodobacter group</taxon>
        <taxon>Rhodobacter</taxon>
    </lineage>
</organism>
<evidence type="ECO:0000259" key="7">
    <source>
        <dbReference type="SMART" id="SM00079"/>
    </source>
</evidence>
<evidence type="ECO:0000256" key="2">
    <source>
        <dbReference type="ARBA" id="ARBA00010333"/>
    </source>
</evidence>
<dbReference type="GO" id="GO:0030313">
    <property type="term" value="C:cell envelope"/>
    <property type="evidence" value="ECO:0007669"/>
    <property type="project" value="UniProtKB-SubCell"/>
</dbReference>
<dbReference type="InterPro" id="IPR001320">
    <property type="entry name" value="Iontro_rcpt_C"/>
</dbReference>
<evidence type="ECO:0000256" key="5">
    <source>
        <dbReference type="SAM" id="SignalP"/>
    </source>
</evidence>
<dbReference type="SUPFAM" id="SSF53850">
    <property type="entry name" value="Periplasmic binding protein-like II"/>
    <property type="match status" value="1"/>
</dbReference>
<dbReference type="PANTHER" id="PTHR35936:SF38">
    <property type="entry name" value="GLUTAMINE-BINDING PERIPLASMIC PROTEIN"/>
    <property type="match status" value="1"/>
</dbReference>
<sequence>MNRRAFTAISLALGLGLAAPAWSEDKPVIDQIKETKVLRVGLGTFVPWAFVNKDGALVGFEVDVATRLAADLGVELELVPTAWDAIIPSLVAGQFDVVIGGLTITEERAQTVDFTKPYEHSQTYVVVNANVAPEITTLEQVNAAGVTISARRGSSANPQAFFPQATALLFDDENMQIQEFFNGNAKAIFTSTPTPALLVERDPALARILEPAVSQSDEAFALRKGDPASQAAFNDWIDARWADGFLTERYDYWFKGRDWAAQVAPE</sequence>
<dbReference type="SMART" id="SM00079">
    <property type="entry name" value="PBPe"/>
    <property type="match status" value="1"/>
</dbReference>
<dbReference type="InterPro" id="IPR018313">
    <property type="entry name" value="SBP_3_CS"/>
</dbReference>
<comment type="subcellular location">
    <subcellularLocation>
        <location evidence="1">Cell envelope</location>
    </subcellularLocation>
</comment>